<organism evidence="2 3">
    <name type="scientific">Dyadobacter koreensis</name>
    <dbReference type="NCBI Taxonomy" id="408657"/>
    <lineage>
        <taxon>Bacteria</taxon>
        <taxon>Pseudomonadati</taxon>
        <taxon>Bacteroidota</taxon>
        <taxon>Cytophagia</taxon>
        <taxon>Cytophagales</taxon>
        <taxon>Spirosomataceae</taxon>
        <taxon>Dyadobacter</taxon>
    </lineage>
</organism>
<protein>
    <submittedName>
        <fullName evidence="2">Uncharacterized protein</fullName>
    </submittedName>
</protein>
<reference evidence="2 3" key="1">
    <citation type="submission" date="2016-10" db="EMBL/GenBank/DDBJ databases">
        <authorList>
            <person name="de Groot N.N."/>
        </authorList>
    </citation>
    <scope>NUCLEOTIDE SEQUENCE [LARGE SCALE GENOMIC DNA]</scope>
    <source>
        <strain evidence="2 3">DSM 19938</strain>
    </source>
</reference>
<keyword evidence="1" id="KW-0472">Membrane</keyword>
<dbReference type="Proteomes" id="UP000199532">
    <property type="component" value="Unassembled WGS sequence"/>
</dbReference>
<feature type="transmembrane region" description="Helical" evidence="1">
    <location>
        <begin position="36"/>
        <end position="54"/>
    </location>
</feature>
<evidence type="ECO:0000313" key="3">
    <source>
        <dbReference type="Proteomes" id="UP000199532"/>
    </source>
</evidence>
<accession>A0A1H6YCZ4</accession>
<proteinExistence type="predicted"/>
<dbReference type="AlphaFoldDB" id="A0A1H6YCZ4"/>
<keyword evidence="3" id="KW-1185">Reference proteome</keyword>
<dbReference type="EMBL" id="FNXY01000007">
    <property type="protein sequence ID" value="SEJ38356.1"/>
    <property type="molecule type" value="Genomic_DNA"/>
</dbReference>
<evidence type="ECO:0000256" key="1">
    <source>
        <dbReference type="SAM" id="Phobius"/>
    </source>
</evidence>
<gene>
    <name evidence="2" type="ORF">SAMN04487995_4379</name>
</gene>
<feature type="transmembrane region" description="Helical" evidence="1">
    <location>
        <begin position="12"/>
        <end position="30"/>
    </location>
</feature>
<name>A0A1H6YCZ4_9BACT</name>
<sequence>MGSKEIIKYKRFFIPAFVIGIVAGLVHYSLQGDLLTLIFFPIGILMMTLHFIFLKEHRKNHNNSHLKF</sequence>
<keyword evidence="1" id="KW-1133">Transmembrane helix</keyword>
<evidence type="ECO:0000313" key="2">
    <source>
        <dbReference type="EMBL" id="SEJ38356.1"/>
    </source>
</evidence>
<keyword evidence="1" id="KW-0812">Transmembrane</keyword>
<dbReference type="RefSeq" id="WP_090338389.1">
    <property type="nucleotide sequence ID" value="NZ_FNXY01000007.1"/>
</dbReference>